<feature type="compositionally biased region" description="Polar residues" evidence="1">
    <location>
        <begin position="1"/>
        <end position="33"/>
    </location>
</feature>
<keyword evidence="3" id="KW-1185">Reference proteome</keyword>
<evidence type="ECO:0000256" key="1">
    <source>
        <dbReference type="SAM" id="MobiDB-lite"/>
    </source>
</evidence>
<name>A0A1G6UCJ1_9GAMM</name>
<sequence>MTSIRVAPANSSQYRNHQPVYSQPEISQQQSGPRVTVVGDSGNSRRNAGPLRFDSTLQDEACAVTGRSRATLPTQRVFNGLLG</sequence>
<proteinExistence type="predicted"/>
<accession>A0A1G6UCJ1</accession>
<evidence type="ECO:0000313" key="3">
    <source>
        <dbReference type="Proteomes" id="UP000199467"/>
    </source>
</evidence>
<dbReference type="AlphaFoldDB" id="A0A1G6UCJ1"/>
<organism evidence="2 3">
    <name type="scientific">Ectopseudomonas chengduensis</name>
    <dbReference type="NCBI Taxonomy" id="489632"/>
    <lineage>
        <taxon>Bacteria</taxon>
        <taxon>Pseudomonadati</taxon>
        <taxon>Pseudomonadota</taxon>
        <taxon>Gammaproteobacteria</taxon>
        <taxon>Pseudomonadales</taxon>
        <taxon>Pseudomonadaceae</taxon>
        <taxon>Ectopseudomonas</taxon>
    </lineage>
</organism>
<gene>
    <name evidence="2" type="ORF">SAMN05216576_115118</name>
</gene>
<dbReference type="Proteomes" id="UP000199467">
    <property type="component" value="Unassembled WGS sequence"/>
</dbReference>
<reference evidence="3" key="1">
    <citation type="submission" date="2016-10" db="EMBL/GenBank/DDBJ databases">
        <authorList>
            <person name="Varghese N."/>
            <person name="Submissions S."/>
        </authorList>
    </citation>
    <scope>NUCLEOTIDE SEQUENCE [LARGE SCALE GENOMIC DNA]</scope>
    <source>
        <strain evidence="3">DSM 26382</strain>
    </source>
</reference>
<evidence type="ECO:0000313" key="2">
    <source>
        <dbReference type="EMBL" id="SDD39098.1"/>
    </source>
</evidence>
<feature type="region of interest" description="Disordered" evidence="1">
    <location>
        <begin position="1"/>
        <end position="51"/>
    </location>
</feature>
<dbReference type="EMBL" id="FMZQ01000015">
    <property type="protein sequence ID" value="SDD39098.1"/>
    <property type="molecule type" value="Genomic_DNA"/>
</dbReference>
<protein>
    <submittedName>
        <fullName evidence="2">Uncharacterized protein</fullName>
    </submittedName>
</protein>